<dbReference type="GO" id="GO:0046872">
    <property type="term" value="F:metal ion binding"/>
    <property type="evidence" value="ECO:0007669"/>
    <property type="project" value="UniProtKB-KW"/>
</dbReference>
<dbReference type="SUPFAM" id="SSF63829">
    <property type="entry name" value="Calcium-dependent phosphotriesterase"/>
    <property type="match status" value="1"/>
</dbReference>
<evidence type="ECO:0000313" key="8">
    <source>
        <dbReference type="Proteomes" id="UP000076715"/>
    </source>
</evidence>
<dbReference type="Proteomes" id="UP000076715">
    <property type="component" value="Unassembled WGS sequence"/>
</dbReference>
<dbReference type="CDD" id="cd23342">
    <property type="entry name" value="beta-trefoil_FSCN_ZgPorA-like"/>
    <property type="match status" value="2"/>
</dbReference>
<dbReference type="STRING" id="1642818.AWE51_18995"/>
<evidence type="ECO:0000313" key="7">
    <source>
        <dbReference type="EMBL" id="KZS38133.1"/>
    </source>
</evidence>
<dbReference type="Gene3D" id="2.80.10.50">
    <property type="match status" value="2"/>
</dbReference>
<feature type="signal peptide" evidence="5">
    <location>
        <begin position="1"/>
        <end position="23"/>
    </location>
</feature>
<name>A0A162WJ42_9FLAO</name>
<dbReference type="PANTHER" id="PTHR47572">
    <property type="entry name" value="LIPOPROTEIN-RELATED"/>
    <property type="match status" value="1"/>
</dbReference>
<dbReference type="Pfam" id="PF08450">
    <property type="entry name" value="SGL"/>
    <property type="match status" value="1"/>
</dbReference>
<dbReference type="SUPFAM" id="SSF50405">
    <property type="entry name" value="Actin-crosslinking proteins"/>
    <property type="match status" value="2"/>
</dbReference>
<reference evidence="7 8" key="1">
    <citation type="submission" date="2016-01" db="EMBL/GenBank/DDBJ databases">
        <title>The draft genome sequence of Aquimarina sp. RZW4-3-2.</title>
        <authorList>
            <person name="Wang Y."/>
        </authorList>
    </citation>
    <scope>NUCLEOTIDE SEQUENCE [LARGE SCALE GENOMIC DNA]</scope>
    <source>
        <strain evidence="7 8">RZW4-3-2</strain>
    </source>
</reference>
<dbReference type="InterPro" id="IPR005511">
    <property type="entry name" value="SMP-30"/>
</dbReference>
<evidence type="ECO:0000256" key="2">
    <source>
        <dbReference type="ARBA" id="ARBA00022801"/>
    </source>
</evidence>
<feature type="binding site" evidence="4">
    <location>
        <position position="227"/>
    </location>
    <ligand>
        <name>a divalent metal cation</name>
        <dbReference type="ChEBI" id="CHEBI:60240"/>
    </ligand>
</feature>
<dbReference type="InterPro" id="IPR011042">
    <property type="entry name" value="6-blade_b-propeller_TolB-like"/>
</dbReference>
<dbReference type="EMBL" id="LQRT01000060">
    <property type="protein sequence ID" value="KZS38133.1"/>
    <property type="molecule type" value="Genomic_DNA"/>
</dbReference>
<dbReference type="PANTHER" id="PTHR47572:SF4">
    <property type="entry name" value="LACTONASE DRP35"/>
    <property type="match status" value="1"/>
</dbReference>
<keyword evidence="2" id="KW-0378">Hydrolase</keyword>
<keyword evidence="4" id="KW-0479">Metal-binding</keyword>
<proteinExistence type="predicted"/>
<dbReference type="InterPro" id="IPR051262">
    <property type="entry name" value="SMP-30/CGR1_Lactonase"/>
</dbReference>
<dbReference type="AlphaFoldDB" id="A0A162WJ42"/>
<keyword evidence="1 5" id="KW-0732">Signal</keyword>
<dbReference type="InterPro" id="IPR008999">
    <property type="entry name" value="Actin-crosslinking"/>
</dbReference>
<evidence type="ECO:0000259" key="6">
    <source>
        <dbReference type="Pfam" id="PF08450"/>
    </source>
</evidence>
<protein>
    <recommendedName>
        <fullName evidence="6">SMP-30/Gluconolactonase/LRE-like region domain-containing protein</fullName>
    </recommendedName>
</protein>
<dbReference type="OrthoDB" id="241638at2"/>
<sequence length="684" mass="75429">MTYNLTYKVVLFFLLTTTLTLTAQAPIKLSSDQFKFTEGPVWDGTNTIYFTDIPNSKVISYALNSGTFSEAFGNTNRGNGLMFSKDYDLLICEGAAGKINKRSVDGTILETLAATYQNKRFNNPNDLCVDKHGGIYFTDPTWGTQYQSSNNLYYRNKNGVITQLDSFGNDKPNGVIISPNGKYLYLNNSWSTTIYRYDINQETGALSNRIDFATIIDPDGLDITGADGMAVDTKGNLYVTAKFTVQVFDTNGKPSTTINFPEKTTNCTFGGKNKDILFVTAGKNLYKVEMPGVTGFQHPFDLLAMYTTVPPIGKVITFRKGGGDKKFITTQNSNNNQLVAETSTSNTRAERFLVEVHPKGGVALKSMLNNKYIRVFNKNTDIPIRAAATGKGGWTQFTWLSKGNGKVALKSVHANKWIQAIWTTDNAILFPKGERASDWETFSWEIVANVDPAPDTTDAPIGKTISLRKTNGDKKYVTAEQTANNKQLIARAIAVQGWEKFSIETHPDGGIALKALSNANYVQVQGINVNAAAAKKDKLTQFIWKNKGNGKVALKSVSANKWIQASWSSDNAVLFAKGIEDKGWETFDWKIENTQKTKAIGTTDQSLNAHPNPLTENTLNIDLPIKETTKLILYDTTGKVIFNEKVMGGTTIARNCDELGIKSSGLYTLKITSKSTTKTIKILR</sequence>
<evidence type="ECO:0000256" key="3">
    <source>
        <dbReference type="PIRSR" id="PIRSR605511-1"/>
    </source>
</evidence>
<feature type="binding site" evidence="4">
    <location>
        <position position="125"/>
    </location>
    <ligand>
        <name>substrate</name>
    </ligand>
</feature>
<accession>A0A162WJ42</accession>
<dbReference type="InterPro" id="IPR013658">
    <property type="entry name" value="SGL"/>
</dbReference>
<feature type="binding site" evidence="4">
    <location>
        <position position="173"/>
    </location>
    <ligand>
        <name>a divalent metal cation</name>
        <dbReference type="ChEBI" id="CHEBI:60240"/>
    </ligand>
</feature>
<feature type="active site" description="Proton donor/acceptor" evidence="3">
    <location>
        <position position="227"/>
    </location>
</feature>
<keyword evidence="4" id="KW-0862">Zinc</keyword>
<dbReference type="PRINTS" id="PR01790">
    <property type="entry name" value="SMP30FAMILY"/>
</dbReference>
<dbReference type="GO" id="GO:0016787">
    <property type="term" value="F:hydrolase activity"/>
    <property type="evidence" value="ECO:0007669"/>
    <property type="project" value="UniProtKB-KW"/>
</dbReference>
<evidence type="ECO:0000256" key="5">
    <source>
        <dbReference type="SAM" id="SignalP"/>
    </source>
</evidence>
<evidence type="ECO:0000256" key="1">
    <source>
        <dbReference type="ARBA" id="ARBA00022729"/>
    </source>
</evidence>
<comment type="caution">
    <text evidence="7">The sequence shown here is derived from an EMBL/GenBank/DDBJ whole genome shotgun (WGS) entry which is preliminary data.</text>
</comment>
<feature type="chain" id="PRO_5007840623" description="SMP-30/Gluconolactonase/LRE-like region domain-containing protein" evidence="5">
    <location>
        <begin position="24"/>
        <end position="684"/>
    </location>
</feature>
<comment type="cofactor">
    <cofactor evidence="4">
        <name>Zn(2+)</name>
        <dbReference type="ChEBI" id="CHEBI:29105"/>
    </cofactor>
    <text evidence="4">Binds 1 divalent metal cation per subunit.</text>
</comment>
<feature type="domain" description="SMP-30/Gluconolactonase/LRE-like region" evidence="6">
    <location>
        <begin position="36"/>
        <end position="281"/>
    </location>
</feature>
<feature type="binding site" evidence="4">
    <location>
        <position position="38"/>
    </location>
    <ligand>
        <name>a divalent metal cation</name>
        <dbReference type="ChEBI" id="CHEBI:60240"/>
    </ligand>
</feature>
<gene>
    <name evidence="7" type="ORF">AWE51_18995</name>
</gene>
<evidence type="ECO:0000256" key="4">
    <source>
        <dbReference type="PIRSR" id="PIRSR605511-2"/>
    </source>
</evidence>
<keyword evidence="8" id="KW-1185">Reference proteome</keyword>
<organism evidence="7 8">
    <name type="scientific">Aquimarina aggregata</name>
    <dbReference type="NCBI Taxonomy" id="1642818"/>
    <lineage>
        <taxon>Bacteria</taxon>
        <taxon>Pseudomonadati</taxon>
        <taxon>Bacteroidota</taxon>
        <taxon>Flavobacteriia</taxon>
        <taxon>Flavobacteriales</taxon>
        <taxon>Flavobacteriaceae</taxon>
        <taxon>Aquimarina</taxon>
    </lineage>
</organism>
<dbReference type="Gene3D" id="2.120.10.30">
    <property type="entry name" value="TolB, C-terminal domain"/>
    <property type="match status" value="1"/>
</dbReference>
<dbReference type="InterPro" id="IPR026444">
    <property type="entry name" value="Secre_tail"/>
</dbReference>
<dbReference type="RefSeq" id="WP_066320065.1">
    <property type="nucleotide sequence ID" value="NZ_LQRT01000060.1"/>
</dbReference>
<dbReference type="NCBIfam" id="TIGR04183">
    <property type="entry name" value="Por_Secre_tail"/>
    <property type="match status" value="1"/>
</dbReference>